<feature type="transmembrane region" description="Helical" evidence="1">
    <location>
        <begin position="12"/>
        <end position="34"/>
    </location>
</feature>
<reference evidence="2 3" key="1">
    <citation type="submission" date="2019-03" db="EMBL/GenBank/DDBJ databases">
        <title>Genomic Encyclopedia of Type Strains, Phase IV (KMG-IV): sequencing the most valuable type-strain genomes for metagenomic binning, comparative biology and taxonomic classification.</title>
        <authorList>
            <person name="Goeker M."/>
        </authorList>
    </citation>
    <scope>NUCLEOTIDE SEQUENCE [LARGE SCALE GENOMIC DNA]</scope>
    <source>
        <strain evidence="2 3">DSM 102940</strain>
    </source>
</reference>
<accession>A0A4R2KS46</accession>
<evidence type="ECO:0000313" key="2">
    <source>
        <dbReference type="EMBL" id="TCO73809.1"/>
    </source>
</evidence>
<evidence type="ECO:0000256" key="1">
    <source>
        <dbReference type="SAM" id="Phobius"/>
    </source>
</evidence>
<dbReference type="Proteomes" id="UP000294919">
    <property type="component" value="Unassembled WGS sequence"/>
</dbReference>
<proteinExistence type="predicted"/>
<keyword evidence="1" id="KW-0812">Transmembrane</keyword>
<name>A0A4R2KS46_9FIRM</name>
<comment type="caution">
    <text evidence="2">The sequence shown here is derived from an EMBL/GenBank/DDBJ whole genome shotgun (WGS) entry which is preliminary data.</text>
</comment>
<dbReference type="AlphaFoldDB" id="A0A4R2KS46"/>
<sequence>MNKLIRKENVEQFNFFSFYFSWGYFYFSASTLFYKKIKIFYSNEGFQGLYISV</sequence>
<keyword evidence="3" id="KW-1185">Reference proteome</keyword>
<dbReference type="EMBL" id="SLWV01000014">
    <property type="protein sequence ID" value="TCO73809.1"/>
    <property type="molecule type" value="Genomic_DNA"/>
</dbReference>
<protein>
    <submittedName>
        <fullName evidence="2">Uncharacterized protein</fullName>
    </submittedName>
</protein>
<evidence type="ECO:0000313" key="3">
    <source>
        <dbReference type="Proteomes" id="UP000294919"/>
    </source>
</evidence>
<organism evidence="2 3">
    <name type="scientific">Marinisporobacter balticus</name>
    <dbReference type="NCBI Taxonomy" id="2018667"/>
    <lineage>
        <taxon>Bacteria</taxon>
        <taxon>Bacillati</taxon>
        <taxon>Bacillota</taxon>
        <taxon>Clostridia</taxon>
        <taxon>Peptostreptococcales</taxon>
        <taxon>Thermotaleaceae</taxon>
        <taxon>Marinisporobacter</taxon>
    </lineage>
</organism>
<keyword evidence="1" id="KW-1133">Transmembrane helix</keyword>
<gene>
    <name evidence="2" type="ORF">EV214_11444</name>
</gene>
<keyword evidence="1" id="KW-0472">Membrane</keyword>